<evidence type="ECO:0000259" key="9">
    <source>
        <dbReference type="Pfam" id="PF01207"/>
    </source>
</evidence>
<dbReference type="SUPFAM" id="SSF51395">
    <property type="entry name" value="FMN-linked oxidoreductases"/>
    <property type="match status" value="1"/>
</dbReference>
<protein>
    <submittedName>
        <fullName evidence="10">tRNA-dihydrouridine(20) synthase [NAD(P)(+)]</fullName>
        <ecNumber evidence="10">1.3.1.91</ecNumber>
    </submittedName>
</protein>
<gene>
    <name evidence="10" type="primary">dus2</name>
    <name evidence="10" type="ORF">MCUN1_002754</name>
</gene>
<dbReference type="PROSITE" id="PS01136">
    <property type="entry name" value="UPF0034"/>
    <property type="match status" value="1"/>
</dbReference>
<evidence type="ECO:0000256" key="6">
    <source>
        <dbReference type="ARBA" id="ARBA00023002"/>
    </source>
</evidence>
<keyword evidence="3" id="KW-0288">FMN</keyword>
<evidence type="ECO:0000256" key="3">
    <source>
        <dbReference type="ARBA" id="ARBA00022643"/>
    </source>
</evidence>
<evidence type="ECO:0000256" key="8">
    <source>
        <dbReference type="ARBA" id="ARBA00049447"/>
    </source>
</evidence>
<dbReference type="InterPro" id="IPR018517">
    <property type="entry name" value="tRNA_hU_synthase_CS"/>
</dbReference>
<evidence type="ECO:0000256" key="2">
    <source>
        <dbReference type="ARBA" id="ARBA00022630"/>
    </source>
</evidence>
<dbReference type="InterPro" id="IPR035587">
    <property type="entry name" value="DUS-like_FMN-bd"/>
</dbReference>
<keyword evidence="11" id="KW-1185">Reference proteome</keyword>
<reference evidence="10" key="1">
    <citation type="submission" date="2023-03" db="EMBL/GenBank/DDBJ databases">
        <title>Mating type loci evolution in Malassezia.</title>
        <authorList>
            <person name="Coelho M.A."/>
        </authorList>
    </citation>
    <scope>NUCLEOTIDE SEQUENCE</scope>
    <source>
        <strain evidence="10">CBS 11721</strain>
    </source>
</reference>
<dbReference type="Proteomes" id="UP001219933">
    <property type="component" value="Chromosome 4"/>
</dbReference>
<evidence type="ECO:0000256" key="4">
    <source>
        <dbReference type="ARBA" id="ARBA00022664"/>
    </source>
</evidence>
<comment type="catalytic activity">
    <reaction evidence="8">
        <text>a 5,6-dihydrouridine in mRNA + NADP(+) = a uridine in mRNA + NADPH + H(+)</text>
        <dbReference type="Rhea" id="RHEA:69855"/>
        <dbReference type="Rhea" id="RHEA-COMP:14658"/>
        <dbReference type="Rhea" id="RHEA-COMP:17789"/>
        <dbReference type="ChEBI" id="CHEBI:15378"/>
        <dbReference type="ChEBI" id="CHEBI:57783"/>
        <dbReference type="ChEBI" id="CHEBI:58349"/>
        <dbReference type="ChEBI" id="CHEBI:65315"/>
        <dbReference type="ChEBI" id="CHEBI:74443"/>
    </reaction>
    <physiologicalReaction direction="right-to-left" evidence="8">
        <dbReference type="Rhea" id="RHEA:69857"/>
    </physiologicalReaction>
</comment>
<dbReference type="Pfam" id="PF01207">
    <property type="entry name" value="Dus"/>
    <property type="match status" value="1"/>
</dbReference>
<sequence length="436" mass="47289">MSNAETLRCAKRQRVDMSVADEGADGNLSVKDDASGSNASAAIADTPLFPASDPRMPDFSRGMFLAPMVRVGSLPTRLLSLQYGADLVWGPEVVDRAIIGTNRVVRDTGLVEYIKDDKQIFSCHPVERPYLIYQLGSASPDLAYQAVSHVTQHDDVAGVDLNCGCPKPFSTLGGMGANLLTTPDLLCDILRAMRRAAPPHVSVTCKIRLLPTDEATHALVEQIVRTRTVRAITIHCRTKEMRPREPALIHRFKSTAEHIAKIAQETGQSVPVVYNGDCFGSEEVERIRNLTGASAVMMARAAEANPSCFAAQRECAATVIGPQWLRYAVWSNNPFGNTKYCVTLLAFTPSAGASVAFANASSATGGGSHEGAAAPQVSPLGKKELKQMRSMLSTTKSNEDMFRALNMPWPLDLNDNDILHPLRSALEERNSAEHMK</sequence>
<keyword evidence="5" id="KW-0819">tRNA processing</keyword>
<dbReference type="AlphaFoldDB" id="A0AAF0ESE0"/>
<keyword evidence="2" id="KW-0285">Flavoprotein</keyword>
<evidence type="ECO:0000313" key="11">
    <source>
        <dbReference type="Proteomes" id="UP001219933"/>
    </source>
</evidence>
<dbReference type="GO" id="GO:0102264">
    <property type="term" value="F:tRNA-dihydrouridine20 synthase activity"/>
    <property type="evidence" value="ECO:0007669"/>
    <property type="project" value="UniProtKB-EC"/>
</dbReference>
<keyword evidence="6 10" id="KW-0560">Oxidoreductase</keyword>
<dbReference type="GO" id="GO:0006397">
    <property type="term" value="P:mRNA processing"/>
    <property type="evidence" value="ECO:0007669"/>
    <property type="project" value="UniProtKB-KW"/>
</dbReference>
<dbReference type="GO" id="GO:0050660">
    <property type="term" value="F:flavin adenine dinucleotide binding"/>
    <property type="evidence" value="ECO:0007669"/>
    <property type="project" value="InterPro"/>
</dbReference>
<dbReference type="EMBL" id="CP119880">
    <property type="protein sequence ID" value="WFD35886.1"/>
    <property type="molecule type" value="Genomic_DNA"/>
</dbReference>
<dbReference type="EC" id="1.3.1.91" evidence="10"/>
<feature type="domain" description="DUS-like FMN-binding" evidence="9">
    <location>
        <begin position="65"/>
        <end position="325"/>
    </location>
</feature>
<evidence type="ECO:0000313" key="10">
    <source>
        <dbReference type="EMBL" id="WFD35886.1"/>
    </source>
</evidence>
<dbReference type="PANTHER" id="PTHR45936:SF1">
    <property type="entry name" value="TRNA-DIHYDROURIDINE(20) SYNTHASE [NAD(P)+]-LIKE"/>
    <property type="match status" value="1"/>
</dbReference>
<evidence type="ECO:0000256" key="1">
    <source>
        <dbReference type="ARBA" id="ARBA00001917"/>
    </source>
</evidence>
<accession>A0AAF0ESE0</accession>
<keyword evidence="4" id="KW-0507">mRNA processing</keyword>
<proteinExistence type="predicted"/>
<evidence type="ECO:0000256" key="5">
    <source>
        <dbReference type="ARBA" id="ARBA00022694"/>
    </source>
</evidence>
<dbReference type="Gene3D" id="3.20.20.70">
    <property type="entry name" value="Aldolase class I"/>
    <property type="match status" value="1"/>
</dbReference>
<organism evidence="10 11">
    <name type="scientific">Malassezia cuniculi</name>
    <dbReference type="NCBI Taxonomy" id="948313"/>
    <lineage>
        <taxon>Eukaryota</taxon>
        <taxon>Fungi</taxon>
        <taxon>Dikarya</taxon>
        <taxon>Basidiomycota</taxon>
        <taxon>Ustilaginomycotina</taxon>
        <taxon>Malasseziomycetes</taxon>
        <taxon>Malasseziales</taxon>
        <taxon>Malasseziaceae</taxon>
        <taxon>Malassezia</taxon>
    </lineage>
</organism>
<comment type="catalytic activity">
    <reaction evidence="7">
        <text>a 5,6-dihydrouridine in mRNA + NAD(+) = a uridine in mRNA + NADH + H(+)</text>
        <dbReference type="Rhea" id="RHEA:69851"/>
        <dbReference type="Rhea" id="RHEA-COMP:14658"/>
        <dbReference type="Rhea" id="RHEA-COMP:17789"/>
        <dbReference type="ChEBI" id="CHEBI:15378"/>
        <dbReference type="ChEBI" id="CHEBI:57540"/>
        <dbReference type="ChEBI" id="CHEBI:57945"/>
        <dbReference type="ChEBI" id="CHEBI:65315"/>
        <dbReference type="ChEBI" id="CHEBI:74443"/>
    </reaction>
    <physiologicalReaction direction="right-to-left" evidence="7">
        <dbReference type="Rhea" id="RHEA:69853"/>
    </physiologicalReaction>
</comment>
<dbReference type="GO" id="GO:0005737">
    <property type="term" value="C:cytoplasm"/>
    <property type="evidence" value="ECO:0007669"/>
    <property type="project" value="TreeGrafter"/>
</dbReference>
<dbReference type="PANTHER" id="PTHR45936">
    <property type="entry name" value="TRNA-DIHYDROURIDINE(20) SYNTHASE [NAD(P)+]-LIKE"/>
    <property type="match status" value="1"/>
</dbReference>
<evidence type="ECO:0000256" key="7">
    <source>
        <dbReference type="ARBA" id="ARBA00048342"/>
    </source>
</evidence>
<comment type="cofactor">
    <cofactor evidence="1">
        <name>FMN</name>
        <dbReference type="ChEBI" id="CHEBI:58210"/>
    </cofactor>
</comment>
<dbReference type="CDD" id="cd02801">
    <property type="entry name" value="DUS_like_FMN"/>
    <property type="match status" value="1"/>
</dbReference>
<name>A0AAF0ESE0_9BASI</name>
<dbReference type="InterPro" id="IPR052582">
    <property type="entry name" value="tRNA-DUS-like"/>
</dbReference>
<dbReference type="InterPro" id="IPR013785">
    <property type="entry name" value="Aldolase_TIM"/>
</dbReference>